<accession>A0A1N6L7X3</accession>
<dbReference type="RefSeq" id="WP_074301312.1">
    <property type="nucleotide sequence ID" value="NZ_FSRU01000002.1"/>
</dbReference>
<evidence type="ECO:0000259" key="9">
    <source>
        <dbReference type="Pfam" id="PF06429"/>
    </source>
</evidence>
<dbReference type="PANTHER" id="PTHR30435">
    <property type="entry name" value="FLAGELLAR PROTEIN"/>
    <property type="match status" value="1"/>
</dbReference>
<comment type="subcellular location">
    <subcellularLocation>
        <location evidence="1 6">Bacterial flagellum basal body</location>
    </subcellularLocation>
</comment>
<protein>
    <recommendedName>
        <fullName evidence="3 6">Flagellar basal-body rod protein FlgC</fullName>
    </recommendedName>
</protein>
<keyword evidence="4 6" id="KW-0975">Bacterial flagellum</keyword>
<keyword evidence="10" id="KW-0282">Flagellum</keyword>
<name>A0A1N6L7X3_9BURK</name>
<dbReference type="AlphaFoldDB" id="A0A1N6L7X3"/>
<evidence type="ECO:0000256" key="1">
    <source>
        <dbReference type="ARBA" id="ARBA00004117"/>
    </source>
</evidence>
<dbReference type="OrthoDB" id="9794148at2"/>
<dbReference type="Pfam" id="PF06429">
    <property type="entry name" value="Flg_bbr_C"/>
    <property type="match status" value="1"/>
</dbReference>
<keyword evidence="10" id="KW-0966">Cell projection</keyword>
<dbReference type="Pfam" id="PF00460">
    <property type="entry name" value="Flg_bb_rod"/>
    <property type="match status" value="1"/>
</dbReference>
<dbReference type="InterPro" id="IPR001444">
    <property type="entry name" value="Flag_bb_rod_N"/>
</dbReference>
<dbReference type="InterPro" id="IPR006299">
    <property type="entry name" value="FlgC"/>
</dbReference>
<sequence length="141" mass="14636">MPSLMNIFTVAGSAMSAESQRLNVTASNLANADSTTGPDGKPYKAKQVVFAVNPLGGARSASGQQVGGVQVTGVVDDPTPMKQTYDPGNPAADANGYVTMPNVDPVEEMVNMISASRAYQANVETLNTAKQLMLKTLTIGT</sequence>
<evidence type="ECO:0000256" key="2">
    <source>
        <dbReference type="ARBA" id="ARBA00009677"/>
    </source>
</evidence>
<dbReference type="InterPro" id="IPR019776">
    <property type="entry name" value="Flagellar_basal_body_rod_CS"/>
</dbReference>
<comment type="similarity">
    <text evidence="2">Belongs to the flagella basal body rod proteins family.</text>
</comment>
<evidence type="ECO:0000256" key="6">
    <source>
        <dbReference type="RuleBase" id="RU362062"/>
    </source>
</evidence>
<dbReference type="Proteomes" id="UP000185151">
    <property type="component" value="Unassembled WGS sequence"/>
</dbReference>
<dbReference type="EMBL" id="FSRU01000002">
    <property type="protein sequence ID" value="SIO64777.1"/>
    <property type="molecule type" value="Genomic_DNA"/>
</dbReference>
<dbReference type="PANTHER" id="PTHR30435:SF2">
    <property type="entry name" value="FLAGELLAR BASAL-BODY ROD PROTEIN FLGC"/>
    <property type="match status" value="1"/>
</dbReference>
<evidence type="ECO:0000313" key="11">
    <source>
        <dbReference type="Proteomes" id="UP000185151"/>
    </source>
</evidence>
<feature type="compositionally biased region" description="Low complexity" evidence="7">
    <location>
        <begin position="63"/>
        <end position="75"/>
    </location>
</feature>
<feature type="domain" description="Flagellar basal-body/hook protein C-terminal" evidence="9">
    <location>
        <begin position="95"/>
        <end position="138"/>
    </location>
</feature>
<proteinExistence type="inferred from homology"/>
<evidence type="ECO:0000256" key="5">
    <source>
        <dbReference type="ARBA" id="ARBA00025933"/>
    </source>
</evidence>
<evidence type="ECO:0000313" key="10">
    <source>
        <dbReference type="EMBL" id="SIO64777.1"/>
    </source>
</evidence>
<feature type="region of interest" description="Disordered" evidence="7">
    <location>
        <begin position="60"/>
        <end position="93"/>
    </location>
</feature>
<feature type="domain" description="Flagellar basal body rod protein N-terminal" evidence="8">
    <location>
        <begin position="10"/>
        <end position="38"/>
    </location>
</feature>
<evidence type="ECO:0000256" key="7">
    <source>
        <dbReference type="SAM" id="MobiDB-lite"/>
    </source>
</evidence>
<dbReference type="NCBIfam" id="TIGR01395">
    <property type="entry name" value="FlgC"/>
    <property type="match status" value="1"/>
</dbReference>
<evidence type="ECO:0000259" key="8">
    <source>
        <dbReference type="Pfam" id="PF00460"/>
    </source>
</evidence>
<dbReference type="PROSITE" id="PS00588">
    <property type="entry name" value="FLAGELLA_BB_ROD"/>
    <property type="match status" value="1"/>
</dbReference>
<comment type="subunit">
    <text evidence="5 6">The basal body constitutes a major portion of the flagellar organelle and consists of four rings (L,P,S, and M) mounted on a central rod. The rod consists of about 26 subunits of FlgG in the distal portion, and FlgB, FlgC and FlgF are thought to build up the proximal portion of the rod with about 6 subunits each.</text>
</comment>
<evidence type="ECO:0000256" key="3">
    <source>
        <dbReference type="ARBA" id="ARBA00017941"/>
    </source>
</evidence>
<keyword evidence="10" id="KW-0969">Cilium</keyword>
<gene>
    <name evidence="10" type="ORF">SAMN05444165_6503</name>
</gene>
<evidence type="ECO:0000256" key="4">
    <source>
        <dbReference type="ARBA" id="ARBA00023143"/>
    </source>
</evidence>
<reference evidence="10 11" key="1">
    <citation type="submission" date="2016-11" db="EMBL/GenBank/DDBJ databases">
        <authorList>
            <person name="Jaros S."/>
            <person name="Januszkiewicz K."/>
            <person name="Wedrychowicz H."/>
        </authorList>
    </citation>
    <scope>NUCLEOTIDE SEQUENCE [LARGE SCALE GENOMIC DNA]</scope>
    <source>
        <strain evidence="10 11">GAS95</strain>
    </source>
</reference>
<organism evidence="10 11">
    <name type="scientific">Paraburkholderia phenazinium</name>
    <dbReference type="NCBI Taxonomy" id="60549"/>
    <lineage>
        <taxon>Bacteria</taxon>
        <taxon>Pseudomonadati</taxon>
        <taxon>Pseudomonadota</taxon>
        <taxon>Betaproteobacteria</taxon>
        <taxon>Burkholderiales</taxon>
        <taxon>Burkholderiaceae</taxon>
        <taxon>Paraburkholderia</taxon>
    </lineage>
</organism>
<dbReference type="InterPro" id="IPR010930">
    <property type="entry name" value="Flg_bb/hook_C_dom"/>
</dbReference>
<dbReference type="GO" id="GO:0030694">
    <property type="term" value="C:bacterial-type flagellum basal body, rod"/>
    <property type="evidence" value="ECO:0007669"/>
    <property type="project" value="UniProtKB-UniRule"/>
</dbReference>
<dbReference type="GO" id="GO:0071978">
    <property type="term" value="P:bacterial-type flagellum-dependent swarming motility"/>
    <property type="evidence" value="ECO:0007669"/>
    <property type="project" value="TreeGrafter"/>
</dbReference>
<keyword evidence="11" id="KW-1185">Reference proteome</keyword>